<dbReference type="STRING" id="4533.J3LKI8"/>
<reference evidence="2" key="2">
    <citation type="submission" date="2013-04" db="UniProtKB">
        <authorList>
            <consortium name="EnsemblPlants"/>
        </authorList>
    </citation>
    <scope>IDENTIFICATION</scope>
</reference>
<dbReference type="AlphaFoldDB" id="J3LKI8"/>
<feature type="compositionally biased region" description="Basic residues" evidence="1">
    <location>
        <begin position="101"/>
        <end position="114"/>
    </location>
</feature>
<proteinExistence type="predicted"/>
<reference evidence="2" key="1">
    <citation type="journal article" date="2013" name="Nat. Commun.">
        <title>Whole-genome sequencing of Oryza brachyantha reveals mechanisms underlying Oryza genome evolution.</title>
        <authorList>
            <person name="Chen J."/>
            <person name="Huang Q."/>
            <person name="Gao D."/>
            <person name="Wang J."/>
            <person name="Lang Y."/>
            <person name="Liu T."/>
            <person name="Li B."/>
            <person name="Bai Z."/>
            <person name="Luis Goicoechea J."/>
            <person name="Liang C."/>
            <person name="Chen C."/>
            <person name="Zhang W."/>
            <person name="Sun S."/>
            <person name="Liao Y."/>
            <person name="Zhang X."/>
            <person name="Yang L."/>
            <person name="Song C."/>
            <person name="Wang M."/>
            <person name="Shi J."/>
            <person name="Liu G."/>
            <person name="Liu J."/>
            <person name="Zhou H."/>
            <person name="Zhou W."/>
            <person name="Yu Q."/>
            <person name="An N."/>
            <person name="Chen Y."/>
            <person name="Cai Q."/>
            <person name="Wang B."/>
            <person name="Liu B."/>
            <person name="Min J."/>
            <person name="Huang Y."/>
            <person name="Wu H."/>
            <person name="Li Z."/>
            <person name="Zhang Y."/>
            <person name="Yin Y."/>
            <person name="Song W."/>
            <person name="Jiang J."/>
            <person name="Jackson S.A."/>
            <person name="Wing R.A."/>
            <person name="Wang J."/>
            <person name="Chen M."/>
        </authorList>
    </citation>
    <scope>NUCLEOTIDE SEQUENCE [LARGE SCALE GENOMIC DNA]</scope>
    <source>
        <strain evidence="2">cv. IRGC 101232</strain>
    </source>
</reference>
<dbReference type="eggNOG" id="KOG4443">
    <property type="taxonomic scope" value="Eukaryota"/>
</dbReference>
<dbReference type="HOGENOM" id="CLU_1043412_0_0_1"/>
<dbReference type="EnsemblPlants" id="OB03G15640.1">
    <property type="protein sequence ID" value="OB03G15640.1"/>
    <property type="gene ID" value="OB03G15640"/>
</dbReference>
<dbReference type="PANTHER" id="PTHR36616">
    <property type="entry name" value="BNAC07G32700D PROTEIN"/>
    <property type="match status" value="1"/>
</dbReference>
<dbReference type="Proteomes" id="UP000006038">
    <property type="component" value="Chromosome 3"/>
</dbReference>
<protein>
    <submittedName>
        <fullName evidence="2">Uncharacterized protein</fullName>
    </submittedName>
</protein>
<feature type="compositionally biased region" description="Basic residues" evidence="1">
    <location>
        <begin position="72"/>
        <end position="84"/>
    </location>
</feature>
<dbReference type="PANTHER" id="PTHR36616:SF4">
    <property type="entry name" value="OS03G0174800 PROTEIN"/>
    <property type="match status" value="1"/>
</dbReference>
<feature type="compositionally biased region" description="Low complexity" evidence="1">
    <location>
        <begin position="143"/>
        <end position="156"/>
    </location>
</feature>
<evidence type="ECO:0000256" key="1">
    <source>
        <dbReference type="SAM" id="MobiDB-lite"/>
    </source>
</evidence>
<organism evidence="2">
    <name type="scientific">Oryza brachyantha</name>
    <name type="common">malo sina</name>
    <dbReference type="NCBI Taxonomy" id="4533"/>
    <lineage>
        <taxon>Eukaryota</taxon>
        <taxon>Viridiplantae</taxon>
        <taxon>Streptophyta</taxon>
        <taxon>Embryophyta</taxon>
        <taxon>Tracheophyta</taxon>
        <taxon>Spermatophyta</taxon>
        <taxon>Magnoliopsida</taxon>
        <taxon>Liliopsida</taxon>
        <taxon>Poales</taxon>
        <taxon>Poaceae</taxon>
        <taxon>BOP clade</taxon>
        <taxon>Oryzoideae</taxon>
        <taxon>Oryzeae</taxon>
        <taxon>Oryzinae</taxon>
        <taxon>Oryza</taxon>
    </lineage>
</organism>
<evidence type="ECO:0000313" key="2">
    <source>
        <dbReference type="EnsemblPlants" id="OB03G15640.1"/>
    </source>
</evidence>
<sequence length="267" mass="28627">MVSLVCSVNYQTVNETVARSSITYTYYPDRDRRPSHPPENAPASLSCPGSYLHDSTCNTRDAINATPQQRQAAHRKPYATRRAAHTSPGHRLASRETNQTKTHHGLATHTHRTARGSSKKEGKSTRAPHHQSSSPPRPPPRPARGSSAGTGAGAARRGVHSSPPPGWLAPPPYLPPVVSGRLDLGLGGKLLCGLLRGEVAMLQLLMALAFSAAPLTLYVPPVRSLSLFVEAIEAACRDCAPYSQGAIFRFRLGLSRILSGLARALRG</sequence>
<name>J3LKI8_ORYBR</name>
<dbReference type="Gramene" id="OB03G15640.1">
    <property type="protein sequence ID" value="OB03G15640.1"/>
    <property type="gene ID" value="OB03G15640"/>
</dbReference>
<accession>J3LKI8</accession>
<evidence type="ECO:0000313" key="3">
    <source>
        <dbReference type="Proteomes" id="UP000006038"/>
    </source>
</evidence>
<feature type="region of interest" description="Disordered" evidence="1">
    <location>
        <begin position="66"/>
        <end position="167"/>
    </location>
</feature>
<keyword evidence="3" id="KW-1185">Reference proteome</keyword>
<feature type="region of interest" description="Disordered" evidence="1">
    <location>
        <begin position="28"/>
        <end position="47"/>
    </location>
</feature>